<evidence type="ECO:0000256" key="1">
    <source>
        <dbReference type="ARBA" id="ARBA00000085"/>
    </source>
</evidence>
<feature type="transmembrane region" description="Helical" evidence="13">
    <location>
        <begin position="129"/>
        <end position="147"/>
    </location>
</feature>
<evidence type="ECO:0000313" key="15">
    <source>
        <dbReference type="EMBL" id="ODN66512.1"/>
    </source>
</evidence>
<dbReference type="PANTHER" id="PTHR42878:SF7">
    <property type="entry name" value="SENSOR HISTIDINE KINASE GLRK"/>
    <property type="match status" value="1"/>
</dbReference>
<evidence type="ECO:0000256" key="12">
    <source>
        <dbReference type="ARBA" id="ARBA00023136"/>
    </source>
</evidence>
<dbReference type="Gene3D" id="3.30.450.20">
    <property type="entry name" value="PAS domain"/>
    <property type="match status" value="1"/>
</dbReference>
<keyword evidence="8" id="KW-0418">Kinase</keyword>
<evidence type="ECO:0000256" key="8">
    <source>
        <dbReference type="ARBA" id="ARBA00022777"/>
    </source>
</evidence>
<dbReference type="PANTHER" id="PTHR42878">
    <property type="entry name" value="TWO-COMPONENT HISTIDINE KINASE"/>
    <property type="match status" value="1"/>
</dbReference>
<dbReference type="RefSeq" id="WP_069296225.1">
    <property type="nucleotide sequence ID" value="NZ_MCRI01000018.1"/>
</dbReference>
<dbReference type="CDD" id="cd00075">
    <property type="entry name" value="HATPase"/>
    <property type="match status" value="1"/>
</dbReference>
<dbReference type="InterPro" id="IPR036890">
    <property type="entry name" value="HATPase_C_sf"/>
</dbReference>
<dbReference type="EMBL" id="MCRI01000018">
    <property type="protein sequence ID" value="ODN66512.1"/>
    <property type="molecule type" value="Genomic_DNA"/>
</dbReference>
<dbReference type="GO" id="GO:0005524">
    <property type="term" value="F:ATP binding"/>
    <property type="evidence" value="ECO:0007669"/>
    <property type="project" value="UniProtKB-KW"/>
</dbReference>
<feature type="domain" description="Histidine kinase" evidence="14">
    <location>
        <begin position="319"/>
        <end position="526"/>
    </location>
</feature>
<dbReference type="PATRIC" id="fig|291169.3.peg.1792"/>
<protein>
    <recommendedName>
        <fullName evidence="3">histidine kinase</fullName>
        <ecNumber evidence="3">2.7.13.3</ecNumber>
    </recommendedName>
</protein>
<comment type="catalytic activity">
    <reaction evidence="1">
        <text>ATP + protein L-histidine = ADP + protein N-phospho-L-histidine.</text>
        <dbReference type="EC" id="2.7.13.3"/>
    </reaction>
</comment>
<dbReference type="AlphaFoldDB" id="A0A1E3GR38"/>
<dbReference type="InterPro" id="IPR005467">
    <property type="entry name" value="His_kinase_dom"/>
</dbReference>
<evidence type="ECO:0000256" key="7">
    <source>
        <dbReference type="ARBA" id="ARBA00022741"/>
    </source>
</evidence>
<accession>A0A1E3GR38</accession>
<evidence type="ECO:0000256" key="6">
    <source>
        <dbReference type="ARBA" id="ARBA00022692"/>
    </source>
</evidence>
<dbReference type="Gene3D" id="3.30.565.10">
    <property type="entry name" value="Histidine kinase-like ATPase, C-terminal domain"/>
    <property type="match status" value="1"/>
</dbReference>
<evidence type="ECO:0000313" key="16">
    <source>
        <dbReference type="Proteomes" id="UP000094379"/>
    </source>
</evidence>
<evidence type="ECO:0000256" key="3">
    <source>
        <dbReference type="ARBA" id="ARBA00012438"/>
    </source>
</evidence>
<evidence type="ECO:0000256" key="13">
    <source>
        <dbReference type="SAM" id="Phobius"/>
    </source>
</evidence>
<dbReference type="InterPro" id="IPR004358">
    <property type="entry name" value="Sig_transdc_His_kin-like_C"/>
</dbReference>
<dbReference type="InterPro" id="IPR035965">
    <property type="entry name" value="PAS-like_dom_sf"/>
</dbReference>
<dbReference type="PROSITE" id="PS50109">
    <property type="entry name" value="HIS_KIN"/>
    <property type="match status" value="1"/>
</dbReference>
<evidence type="ECO:0000256" key="5">
    <source>
        <dbReference type="ARBA" id="ARBA00022679"/>
    </source>
</evidence>
<dbReference type="InterPro" id="IPR000014">
    <property type="entry name" value="PAS"/>
</dbReference>
<comment type="caution">
    <text evidence="15">The sequence shown here is derived from an EMBL/GenBank/DDBJ whole genome shotgun (WGS) entry which is preliminary data.</text>
</comment>
<evidence type="ECO:0000256" key="2">
    <source>
        <dbReference type="ARBA" id="ARBA00004141"/>
    </source>
</evidence>
<keyword evidence="7" id="KW-0547">Nucleotide-binding</keyword>
<sequence length="531" mass="58970">MVGEYFSTTKSEQDQASWRALTLFSGYRLFLAAILFVVFYLQLAPEFIGNKYPLLHHFVSLSYLMVAVLLMIFSSRHWGIFVTQCSIQLIIDIIALALIIHAAGGLQSGLGALLVVVVVAGGALIPGRLAVFIAAIATLSVLLEAVYAELTGVGQSHFAQAGMLGAIFFITALLAHLLSRTMQRSQMLAEQQAQDLNKLANLNQHIISRMQVAVLVVDEQGRVTLCNQSAAKFMGIEHAPKEFLLKQYVPELADQIWRWKQHLPDAFEPFQARADLPELLARATQLDSGEVLVFIENTTALAQHAQQLKLASLGRLTASIAHEIRNPLSAISHAGELLAETVSHDASVSKLTGIIQRHSVRMNSIIETILEMSRRKNVEPSVVVLSPWLEKLLEEYCEIKHIPPQQILLTSTAPLARICTDEEQLHQVMWNLIDNAWHYADKEQTQPIEIRVTLLSEDIHIDVIDNGAGVSPQAMQHLFEPFHSERTGGTGLGLYLARELCQANGARLSYLPELGSCFRISYPPQRQEFIQ</sequence>
<dbReference type="Pfam" id="PF02518">
    <property type="entry name" value="HATPase_c"/>
    <property type="match status" value="1"/>
</dbReference>
<dbReference type="InterPro" id="IPR003661">
    <property type="entry name" value="HisK_dim/P_dom"/>
</dbReference>
<dbReference type="Gene3D" id="1.10.287.130">
    <property type="match status" value="1"/>
</dbReference>
<dbReference type="GO" id="GO:0000155">
    <property type="term" value="F:phosphorelay sensor kinase activity"/>
    <property type="evidence" value="ECO:0007669"/>
    <property type="project" value="InterPro"/>
</dbReference>
<keyword evidence="9" id="KW-0067">ATP-binding</keyword>
<dbReference type="GO" id="GO:0000156">
    <property type="term" value="F:phosphorelay response regulator activity"/>
    <property type="evidence" value="ECO:0007669"/>
    <property type="project" value="TreeGrafter"/>
</dbReference>
<keyword evidence="4" id="KW-0597">Phosphoprotein</keyword>
<keyword evidence="10 13" id="KW-1133">Transmembrane helix</keyword>
<keyword evidence="16" id="KW-1185">Reference proteome</keyword>
<keyword evidence="11" id="KW-0902">Two-component regulatory system</keyword>
<dbReference type="PRINTS" id="PR00344">
    <property type="entry name" value="BCTRLSENSOR"/>
</dbReference>
<dbReference type="GO" id="GO:0030295">
    <property type="term" value="F:protein kinase activator activity"/>
    <property type="evidence" value="ECO:0007669"/>
    <property type="project" value="TreeGrafter"/>
</dbReference>
<evidence type="ECO:0000256" key="9">
    <source>
        <dbReference type="ARBA" id="ARBA00022840"/>
    </source>
</evidence>
<dbReference type="SUPFAM" id="SSF55874">
    <property type="entry name" value="ATPase domain of HSP90 chaperone/DNA topoisomerase II/histidine kinase"/>
    <property type="match status" value="1"/>
</dbReference>
<evidence type="ECO:0000256" key="10">
    <source>
        <dbReference type="ARBA" id="ARBA00022989"/>
    </source>
</evidence>
<dbReference type="SMART" id="SM00387">
    <property type="entry name" value="HATPase_c"/>
    <property type="match status" value="1"/>
</dbReference>
<dbReference type="Proteomes" id="UP000094379">
    <property type="component" value="Unassembled WGS sequence"/>
</dbReference>
<feature type="transmembrane region" description="Helical" evidence="13">
    <location>
        <begin position="159"/>
        <end position="178"/>
    </location>
</feature>
<dbReference type="SMART" id="SM00388">
    <property type="entry name" value="HisKA"/>
    <property type="match status" value="1"/>
</dbReference>
<dbReference type="GO" id="GO:0007234">
    <property type="term" value="P:osmosensory signaling via phosphorelay pathway"/>
    <property type="evidence" value="ECO:0007669"/>
    <property type="project" value="TreeGrafter"/>
</dbReference>
<gene>
    <name evidence="15" type="primary">zraS_1</name>
    <name evidence="15" type="ORF">A9E74_01782</name>
</gene>
<dbReference type="EC" id="2.7.13.3" evidence="3"/>
<dbReference type="STRING" id="291169.A9E74_01782"/>
<dbReference type="InterPro" id="IPR003594">
    <property type="entry name" value="HATPase_dom"/>
</dbReference>
<reference evidence="15 16" key="1">
    <citation type="submission" date="2016-07" db="EMBL/GenBank/DDBJ databases">
        <title>Draft Genome Sequence of Methylophaga muralis Bur 1.</title>
        <authorList>
            <person name="Vasilenko O.V."/>
            <person name="Doronina N.V."/>
            <person name="Shmareva M.N."/>
            <person name="Tarlachkov S.V."/>
            <person name="Mustakhimov I."/>
            <person name="Trotsenko Y.A."/>
        </authorList>
    </citation>
    <scope>NUCLEOTIDE SEQUENCE [LARGE SCALE GENOMIC DNA]</scope>
    <source>
        <strain evidence="15 16">Bur 1</strain>
    </source>
</reference>
<dbReference type="SUPFAM" id="SSF47384">
    <property type="entry name" value="Homodimeric domain of signal transducing histidine kinase"/>
    <property type="match status" value="1"/>
</dbReference>
<dbReference type="Pfam" id="PF13188">
    <property type="entry name" value="PAS_8"/>
    <property type="match status" value="1"/>
</dbReference>
<proteinExistence type="predicted"/>
<keyword evidence="5 15" id="KW-0808">Transferase</keyword>
<feature type="transmembrane region" description="Helical" evidence="13">
    <location>
        <begin position="21"/>
        <end position="42"/>
    </location>
</feature>
<organism evidence="15 16">
    <name type="scientific">Methylophaga muralis</name>
    <dbReference type="NCBI Taxonomy" id="291169"/>
    <lineage>
        <taxon>Bacteria</taxon>
        <taxon>Pseudomonadati</taxon>
        <taxon>Pseudomonadota</taxon>
        <taxon>Gammaproteobacteria</taxon>
        <taxon>Thiotrichales</taxon>
        <taxon>Piscirickettsiaceae</taxon>
        <taxon>Methylophaga</taxon>
    </lineage>
</organism>
<evidence type="ECO:0000256" key="11">
    <source>
        <dbReference type="ARBA" id="ARBA00023012"/>
    </source>
</evidence>
<evidence type="ECO:0000256" key="4">
    <source>
        <dbReference type="ARBA" id="ARBA00022553"/>
    </source>
</evidence>
<name>A0A1E3GR38_9GAMM</name>
<dbReference type="GO" id="GO:0016020">
    <property type="term" value="C:membrane"/>
    <property type="evidence" value="ECO:0007669"/>
    <property type="project" value="UniProtKB-SubCell"/>
</dbReference>
<dbReference type="CDD" id="cd00082">
    <property type="entry name" value="HisKA"/>
    <property type="match status" value="1"/>
</dbReference>
<dbReference type="Pfam" id="PF00512">
    <property type="entry name" value="HisKA"/>
    <property type="match status" value="1"/>
</dbReference>
<keyword evidence="6 13" id="KW-0812">Transmembrane</keyword>
<dbReference type="Pfam" id="PF25323">
    <property type="entry name" value="6TM_PilS"/>
    <property type="match status" value="1"/>
</dbReference>
<dbReference type="InterPro" id="IPR050351">
    <property type="entry name" value="BphY/WalK/GraS-like"/>
</dbReference>
<feature type="transmembrane region" description="Helical" evidence="13">
    <location>
        <begin position="54"/>
        <end position="73"/>
    </location>
</feature>
<evidence type="ECO:0000259" key="14">
    <source>
        <dbReference type="PROSITE" id="PS50109"/>
    </source>
</evidence>
<dbReference type="InterPro" id="IPR036097">
    <property type="entry name" value="HisK_dim/P_sf"/>
</dbReference>
<dbReference type="SUPFAM" id="SSF55785">
    <property type="entry name" value="PYP-like sensor domain (PAS domain)"/>
    <property type="match status" value="1"/>
</dbReference>
<comment type="subcellular location">
    <subcellularLocation>
        <location evidence="2">Membrane</location>
        <topology evidence="2">Multi-pass membrane protein</topology>
    </subcellularLocation>
</comment>
<keyword evidence="12 13" id="KW-0472">Membrane</keyword>